<dbReference type="Proteomes" id="UP000554965">
    <property type="component" value="Unassembled WGS sequence"/>
</dbReference>
<keyword evidence="2" id="KW-1185">Reference proteome</keyword>
<evidence type="ECO:0000313" key="1">
    <source>
        <dbReference type="EMBL" id="SOJ53091.1"/>
    </source>
</evidence>
<reference evidence="1 2" key="1">
    <citation type="submission" date="2017-10" db="EMBL/GenBank/DDBJ databases">
        <authorList>
            <consortium name="Urmite Genomes"/>
        </authorList>
    </citation>
    <scope>NUCLEOTIDE SEQUENCE [LARGE SCALE GENOMIC DNA]</scope>
    <source>
        <strain evidence="1 2">FB-527</strain>
    </source>
</reference>
<dbReference type="RefSeq" id="WP_186241416.1">
    <property type="nucleotide sequence ID" value="NZ_OCTY01000002.1"/>
</dbReference>
<dbReference type="EMBL" id="OCTY01000002">
    <property type="protein sequence ID" value="SOJ53091.1"/>
    <property type="molecule type" value="Genomic_DNA"/>
</dbReference>
<accession>A0A7Z7N7W1</accession>
<sequence>MGVIAYRIVVTIVALLGLSVVTPRADADPNVTLPPMTSTGSGPVIGGGGAAQGISQQLFSFGNPNVQEVDGSDAAQFITAAAALTNRDLAIVFQPLQRALGCQQDNAGFGARAYRRADGQWGGGMLVIAKSTVPNVDALTSCVKSGWRRATAGGEASMCNSGWSYPPFSDTRRGGQGYFVLLAGTASDFCSAPNANYRTTASGWPS</sequence>
<name>A0A7Z7N7W1_9MYCO</name>
<evidence type="ECO:0000313" key="2">
    <source>
        <dbReference type="Proteomes" id="UP000554965"/>
    </source>
</evidence>
<dbReference type="AlphaFoldDB" id="A0A7Z7N7W1"/>
<organism evidence="1 2">
    <name type="scientific">Mycobacterium simulans</name>
    <dbReference type="NCBI Taxonomy" id="627089"/>
    <lineage>
        <taxon>Bacteria</taxon>
        <taxon>Bacillati</taxon>
        <taxon>Actinomycetota</taxon>
        <taxon>Actinomycetes</taxon>
        <taxon>Mycobacteriales</taxon>
        <taxon>Mycobacteriaceae</taxon>
        <taxon>Mycobacterium</taxon>
    </lineage>
</organism>
<proteinExistence type="predicted"/>
<protein>
    <recommendedName>
        <fullName evidence="3">Secreted protein</fullName>
    </recommendedName>
</protein>
<gene>
    <name evidence="1" type="ORF">MSIMFB_00594</name>
</gene>
<evidence type="ECO:0008006" key="3">
    <source>
        <dbReference type="Google" id="ProtNLM"/>
    </source>
</evidence>
<comment type="caution">
    <text evidence="1">The sequence shown here is derived from an EMBL/GenBank/DDBJ whole genome shotgun (WGS) entry which is preliminary data.</text>
</comment>